<name>A0AA49X1X4_9VIRU</name>
<protein>
    <submittedName>
        <fullName evidence="1">Uncharacterized protein</fullName>
    </submittedName>
</protein>
<sequence length="41" mass="4527">MTLASSNAGTPTWIGRERTALTEIPAQSSNYSHFSCTYYRG</sequence>
<organism evidence="1">
    <name type="scientific">Actinobacteria phage HS02</name>
    <dbReference type="NCBI Taxonomy" id="3056388"/>
    <lineage>
        <taxon>Viruses</taxon>
    </lineage>
</organism>
<reference evidence="1" key="1">
    <citation type="submission" date="2023-04" db="EMBL/GenBank/DDBJ databases">
        <title>The human skin virome in hidradenitis suppurativa patients.</title>
        <authorList>
            <person name="Jansen D."/>
        </authorList>
    </citation>
    <scope>NUCLEOTIDE SEQUENCE</scope>
    <source>
        <strain evidence="1">VC1_JansenPhageB</strain>
    </source>
</reference>
<dbReference type="EMBL" id="OQ890312">
    <property type="protein sequence ID" value="WLJ25563.1"/>
    <property type="molecule type" value="Genomic_DNA"/>
</dbReference>
<evidence type="ECO:0000313" key="1">
    <source>
        <dbReference type="EMBL" id="WLJ25563.1"/>
    </source>
</evidence>
<proteinExistence type="predicted"/>
<accession>A0AA49X1X4</accession>